<dbReference type="PRINTS" id="PR00793">
    <property type="entry name" value="PROAMNOPTASE"/>
</dbReference>
<dbReference type="PANTHER" id="PTHR43194">
    <property type="entry name" value="HYDROLASE ALPHA/BETA FOLD FAMILY"/>
    <property type="match status" value="1"/>
</dbReference>
<accession>A0ABU9BE06</accession>
<evidence type="ECO:0000256" key="1">
    <source>
        <dbReference type="ARBA" id="ARBA00010088"/>
    </source>
</evidence>
<dbReference type="InterPro" id="IPR000073">
    <property type="entry name" value="AB_hydrolase_1"/>
</dbReference>
<dbReference type="InterPro" id="IPR002410">
    <property type="entry name" value="Peptidase_S33"/>
</dbReference>
<protein>
    <submittedName>
        <fullName evidence="4">Alpha/beta hydrolase</fullName>
    </submittedName>
</protein>
<comment type="caution">
    <text evidence="4">The sequence shown here is derived from an EMBL/GenBank/DDBJ whole genome shotgun (WGS) entry which is preliminary data.</text>
</comment>
<dbReference type="Gene3D" id="3.40.50.1820">
    <property type="entry name" value="alpha/beta hydrolase"/>
    <property type="match status" value="1"/>
</dbReference>
<feature type="domain" description="AB hydrolase-1" evidence="3">
    <location>
        <begin position="77"/>
        <end position="327"/>
    </location>
</feature>
<dbReference type="InterPro" id="IPR050228">
    <property type="entry name" value="Carboxylesterase_BioH"/>
</dbReference>
<dbReference type="GO" id="GO:0016787">
    <property type="term" value="F:hydrolase activity"/>
    <property type="evidence" value="ECO:0007669"/>
    <property type="project" value="UniProtKB-KW"/>
</dbReference>
<sequence length="355" mass="38932">MNTPAHPGPRRQPPHPHRHKPLRRALARLWPVTLAASLAGCALPPVPATVEHDPQRPTLTANGYRFHAQVFGPAGAPVLIVLHGGPGMDHRYLLGLQALADHWRVVFYDQRSSGLSPRVPADSITVESFIADLDAIVDQVSPGRPVHLLGHSWGAMLAAAYTGTHPTKVDRLVLAEPGFLDGSQLDGMDLGGWPGWPVIRGFARAWIGQWFMDTRGDPYARDDAFLLHVLPLTQGADELCDGRLPPLQAWRAGHPAFAATLGRAMKDRAWARSLDFRRGTEAFDGATLLLSGACNRSVSDARRRDDLRSFRHGQWVVLPQAGHFLFNDQPQASVALVRRFLASERATDKLAEARP</sequence>
<dbReference type="EMBL" id="JBBUTF010000018">
    <property type="protein sequence ID" value="MEK8028026.1"/>
    <property type="molecule type" value="Genomic_DNA"/>
</dbReference>
<dbReference type="InterPro" id="IPR029058">
    <property type="entry name" value="AB_hydrolase_fold"/>
</dbReference>
<keyword evidence="2 4" id="KW-0378">Hydrolase</keyword>
<dbReference type="Proteomes" id="UP001368500">
    <property type="component" value="Unassembled WGS sequence"/>
</dbReference>
<comment type="similarity">
    <text evidence="1">Belongs to the peptidase S33 family.</text>
</comment>
<dbReference type="Pfam" id="PF00561">
    <property type="entry name" value="Abhydrolase_1"/>
    <property type="match status" value="1"/>
</dbReference>
<dbReference type="RefSeq" id="WP_341375808.1">
    <property type="nucleotide sequence ID" value="NZ_JBBUTF010000018.1"/>
</dbReference>
<keyword evidence="5" id="KW-1185">Reference proteome</keyword>
<name>A0ABU9BE06_9BURK</name>
<evidence type="ECO:0000313" key="4">
    <source>
        <dbReference type="EMBL" id="MEK8028026.1"/>
    </source>
</evidence>
<dbReference type="SUPFAM" id="SSF53474">
    <property type="entry name" value="alpha/beta-Hydrolases"/>
    <property type="match status" value="1"/>
</dbReference>
<dbReference type="PANTHER" id="PTHR43194:SF2">
    <property type="entry name" value="PEROXISOMAL MEMBRANE PROTEIN LPX1"/>
    <property type="match status" value="1"/>
</dbReference>
<evidence type="ECO:0000259" key="3">
    <source>
        <dbReference type="Pfam" id="PF00561"/>
    </source>
</evidence>
<evidence type="ECO:0000313" key="5">
    <source>
        <dbReference type="Proteomes" id="UP001368500"/>
    </source>
</evidence>
<evidence type="ECO:0000256" key="2">
    <source>
        <dbReference type="ARBA" id="ARBA00022801"/>
    </source>
</evidence>
<proteinExistence type="inferred from homology"/>
<gene>
    <name evidence="4" type="ORF">AACH11_18855</name>
</gene>
<reference evidence="4 5" key="1">
    <citation type="submission" date="2024-04" db="EMBL/GenBank/DDBJ databases">
        <title>Novel species of the genus Ideonella isolated from streams.</title>
        <authorList>
            <person name="Lu H."/>
        </authorList>
    </citation>
    <scope>NUCLEOTIDE SEQUENCE [LARGE SCALE GENOMIC DNA]</scope>
    <source>
        <strain evidence="4 5">BYS139W</strain>
    </source>
</reference>
<organism evidence="4 5">
    <name type="scientific">Pseudaquabacterium rugosum</name>
    <dbReference type="NCBI Taxonomy" id="2984194"/>
    <lineage>
        <taxon>Bacteria</taxon>
        <taxon>Pseudomonadati</taxon>
        <taxon>Pseudomonadota</taxon>
        <taxon>Betaproteobacteria</taxon>
        <taxon>Burkholderiales</taxon>
        <taxon>Sphaerotilaceae</taxon>
        <taxon>Pseudaquabacterium</taxon>
    </lineage>
</organism>